<dbReference type="SUPFAM" id="SSF53187">
    <property type="entry name" value="Zn-dependent exopeptidases"/>
    <property type="match status" value="1"/>
</dbReference>
<dbReference type="GO" id="GO:0006508">
    <property type="term" value="P:proteolysis"/>
    <property type="evidence" value="ECO:0007669"/>
    <property type="project" value="UniProtKB-KW"/>
</dbReference>
<reference evidence="9 10" key="1">
    <citation type="submission" date="2020-09" db="EMBL/GenBank/DDBJ databases">
        <title>Sphingomonas sp., a new species isolated from pork steak.</title>
        <authorList>
            <person name="Heidler von Heilborn D."/>
        </authorList>
    </citation>
    <scope>NUCLEOTIDE SEQUENCE [LARGE SCALE GENOMIC DNA]</scope>
    <source>
        <strain evidence="10">S8-3T</strain>
    </source>
</reference>
<dbReference type="CDD" id="cd05660">
    <property type="entry name" value="M28_like_PA"/>
    <property type="match status" value="1"/>
</dbReference>
<evidence type="ECO:0000256" key="2">
    <source>
        <dbReference type="ARBA" id="ARBA00022670"/>
    </source>
</evidence>
<accession>A0A7H0LGW1</accession>
<dbReference type="KEGG" id="spap:H3Z74_19760"/>
<keyword evidence="10" id="KW-1185">Reference proteome</keyword>
<evidence type="ECO:0000256" key="3">
    <source>
        <dbReference type="ARBA" id="ARBA00022723"/>
    </source>
</evidence>
<protein>
    <submittedName>
        <fullName evidence="9">M28 family peptidase</fullName>
    </submittedName>
</protein>
<evidence type="ECO:0000256" key="1">
    <source>
        <dbReference type="ARBA" id="ARBA00022438"/>
    </source>
</evidence>
<dbReference type="Proteomes" id="UP000516148">
    <property type="component" value="Chromosome"/>
</dbReference>
<keyword evidence="6" id="KW-0862">Zinc</keyword>
<evidence type="ECO:0000313" key="10">
    <source>
        <dbReference type="Proteomes" id="UP000516148"/>
    </source>
</evidence>
<dbReference type="GO" id="GO:0004177">
    <property type="term" value="F:aminopeptidase activity"/>
    <property type="evidence" value="ECO:0007669"/>
    <property type="project" value="UniProtKB-KW"/>
</dbReference>
<dbReference type="PANTHER" id="PTHR12147">
    <property type="entry name" value="METALLOPEPTIDASE M28 FAMILY MEMBER"/>
    <property type="match status" value="1"/>
</dbReference>
<dbReference type="PANTHER" id="PTHR12147:SF56">
    <property type="entry name" value="AMINOPEPTIDASE YDR415C-RELATED"/>
    <property type="match status" value="1"/>
</dbReference>
<feature type="chain" id="PRO_5028899243" evidence="7">
    <location>
        <begin position="29"/>
        <end position="557"/>
    </location>
</feature>
<dbReference type="SUPFAM" id="SSF52025">
    <property type="entry name" value="PA domain"/>
    <property type="match status" value="1"/>
</dbReference>
<dbReference type="AlphaFoldDB" id="A0A7H0LGW1"/>
<sequence length="557" mass="59419">MRVSVCLSPLLVSSLAVSAMLVAAPALAKNAPTPAPAISVETLKDVTQTLASDAFEGRAPATPAEDKTTAYIVERFKKAGLKPANKGSWYQDVPLVEITASDVSPLTITGGKTPVSAAYRTDLVIGTYRVVPKVAIKDSDMVFVGYGINAPERGWNDYAGVDVKGKTVVILVNDPDWRTMTLDGDFGGRAMTYYGRWTYKFEEAARQGAAAAIIVHDTEPAAYGFGVVQSSWTGPQLEQDTPGDHLDQSEAIGWIQKPVAEALFTSAGQDLATLSKAAAIKGFKAVPLGLKASVSFTNTIRRQASKNVIGILPGTAKPDEVVLYSAHWDHLGRCDAVKGDDICNGAVDNASGTAGLVALAEAAVKAGPARRSQVFLAVTGEESGLLGSKFYAENPVFPLAQTVGGVNMDGLNVIGKAKDFVLVGAGKSELEDLVKPMVAAEGRVITLEANPERGSYYRSDHFSFAKLGVPMLYGESGEDLVVGGTAAGKAATEDYIINRYHKPQDEYDAKWDWNGALSDLRIYYGLGHSLADSDRWPNWYPSAEFRSIRDQSRAATK</sequence>
<keyword evidence="4 7" id="KW-0732">Signal</keyword>
<evidence type="ECO:0000313" key="9">
    <source>
        <dbReference type="EMBL" id="QNQ08914.1"/>
    </source>
</evidence>
<dbReference type="FunFam" id="3.40.630.10:FF:000088">
    <property type="entry name" value="Peptidase M20"/>
    <property type="match status" value="1"/>
</dbReference>
<evidence type="ECO:0000259" key="8">
    <source>
        <dbReference type="Pfam" id="PF04389"/>
    </source>
</evidence>
<gene>
    <name evidence="9" type="ORF">H3Z74_19760</name>
</gene>
<evidence type="ECO:0000256" key="5">
    <source>
        <dbReference type="ARBA" id="ARBA00022801"/>
    </source>
</evidence>
<name>A0A7H0LGW1_9SPHN</name>
<feature type="signal peptide" evidence="7">
    <location>
        <begin position="1"/>
        <end position="28"/>
    </location>
</feature>
<dbReference type="Gene3D" id="3.50.30.30">
    <property type="match status" value="1"/>
</dbReference>
<dbReference type="InterPro" id="IPR045175">
    <property type="entry name" value="M28_fam"/>
</dbReference>
<evidence type="ECO:0000256" key="4">
    <source>
        <dbReference type="ARBA" id="ARBA00022729"/>
    </source>
</evidence>
<dbReference type="InterPro" id="IPR007484">
    <property type="entry name" value="Peptidase_M28"/>
</dbReference>
<keyword evidence="1" id="KW-0031">Aminopeptidase</keyword>
<dbReference type="Pfam" id="PF04389">
    <property type="entry name" value="Peptidase_M28"/>
    <property type="match status" value="1"/>
</dbReference>
<organism evidence="9 10">
    <name type="scientific">Sphingomonas alpina</name>
    <dbReference type="NCBI Taxonomy" id="653931"/>
    <lineage>
        <taxon>Bacteria</taxon>
        <taxon>Pseudomonadati</taxon>
        <taxon>Pseudomonadota</taxon>
        <taxon>Alphaproteobacteria</taxon>
        <taxon>Sphingomonadales</taxon>
        <taxon>Sphingomonadaceae</taxon>
        <taxon>Sphingomonas</taxon>
    </lineage>
</organism>
<keyword evidence="2" id="KW-0645">Protease</keyword>
<dbReference type="Gene3D" id="3.40.630.10">
    <property type="entry name" value="Zn peptidases"/>
    <property type="match status" value="2"/>
</dbReference>
<dbReference type="EMBL" id="CP061038">
    <property type="protein sequence ID" value="QNQ08914.1"/>
    <property type="molecule type" value="Genomic_DNA"/>
</dbReference>
<evidence type="ECO:0000256" key="6">
    <source>
        <dbReference type="ARBA" id="ARBA00022833"/>
    </source>
</evidence>
<proteinExistence type="predicted"/>
<dbReference type="GO" id="GO:0046872">
    <property type="term" value="F:metal ion binding"/>
    <property type="evidence" value="ECO:0007669"/>
    <property type="project" value="UniProtKB-KW"/>
</dbReference>
<dbReference type="InterPro" id="IPR046450">
    <property type="entry name" value="PA_dom_sf"/>
</dbReference>
<keyword evidence="5" id="KW-0378">Hydrolase</keyword>
<feature type="domain" description="Peptidase M28" evidence="8">
    <location>
        <begin position="307"/>
        <end position="514"/>
    </location>
</feature>
<evidence type="ECO:0000256" key="7">
    <source>
        <dbReference type="SAM" id="SignalP"/>
    </source>
</evidence>
<dbReference type="GO" id="GO:0008235">
    <property type="term" value="F:metalloexopeptidase activity"/>
    <property type="evidence" value="ECO:0007669"/>
    <property type="project" value="InterPro"/>
</dbReference>
<keyword evidence="3" id="KW-0479">Metal-binding</keyword>